<evidence type="ECO:0000313" key="2">
    <source>
        <dbReference type="Proteomes" id="UP001596028"/>
    </source>
</evidence>
<organism evidence="1 2">
    <name type="scientific">Cohnella hongkongensis</name>
    <dbReference type="NCBI Taxonomy" id="178337"/>
    <lineage>
        <taxon>Bacteria</taxon>
        <taxon>Bacillati</taxon>
        <taxon>Bacillota</taxon>
        <taxon>Bacilli</taxon>
        <taxon>Bacillales</taxon>
        <taxon>Paenibacillaceae</taxon>
        <taxon>Cohnella</taxon>
    </lineage>
</organism>
<protein>
    <submittedName>
        <fullName evidence="1">Uncharacterized protein</fullName>
    </submittedName>
</protein>
<dbReference type="RefSeq" id="WP_378092012.1">
    <property type="nucleotide sequence ID" value="NZ_JBHSEP010000001.1"/>
</dbReference>
<evidence type="ECO:0000313" key="1">
    <source>
        <dbReference type="EMBL" id="MFC4597173.1"/>
    </source>
</evidence>
<dbReference type="Proteomes" id="UP001596028">
    <property type="component" value="Unassembled WGS sequence"/>
</dbReference>
<gene>
    <name evidence="1" type="ORF">ACFO3S_02880</name>
</gene>
<accession>A0ABV9F825</accession>
<reference evidence="2" key="1">
    <citation type="journal article" date="2019" name="Int. J. Syst. Evol. Microbiol.">
        <title>The Global Catalogue of Microorganisms (GCM) 10K type strain sequencing project: providing services to taxonomists for standard genome sequencing and annotation.</title>
        <authorList>
            <consortium name="The Broad Institute Genomics Platform"/>
            <consortium name="The Broad Institute Genome Sequencing Center for Infectious Disease"/>
            <person name="Wu L."/>
            <person name="Ma J."/>
        </authorList>
    </citation>
    <scope>NUCLEOTIDE SEQUENCE [LARGE SCALE GENOMIC DNA]</scope>
    <source>
        <strain evidence="2">CCUG 49571</strain>
    </source>
</reference>
<name>A0ABV9F825_9BACL</name>
<keyword evidence="2" id="KW-1185">Reference proteome</keyword>
<comment type="caution">
    <text evidence="1">The sequence shown here is derived from an EMBL/GenBank/DDBJ whole genome shotgun (WGS) entry which is preliminary data.</text>
</comment>
<dbReference type="EMBL" id="JBHSEP010000001">
    <property type="protein sequence ID" value="MFC4597173.1"/>
    <property type="molecule type" value="Genomic_DNA"/>
</dbReference>
<proteinExistence type="predicted"/>
<sequence length="50" mass="5632">MLEEVSLAIPDRFFLALVGFSANGSGRLGEAFLFAKRSGFHYNFIDNDYQ</sequence>